<organism evidence="3 4">
    <name type="scientific">Citrus sinensis</name>
    <name type="common">Sweet orange</name>
    <name type="synonym">Citrus aurantium var. sinensis</name>
    <dbReference type="NCBI Taxonomy" id="2711"/>
    <lineage>
        <taxon>Eukaryota</taxon>
        <taxon>Viridiplantae</taxon>
        <taxon>Streptophyta</taxon>
        <taxon>Embryophyta</taxon>
        <taxon>Tracheophyta</taxon>
        <taxon>Spermatophyta</taxon>
        <taxon>Magnoliopsida</taxon>
        <taxon>eudicotyledons</taxon>
        <taxon>Gunneridae</taxon>
        <taxon>Pentapetalae</taxon>
        <taxon>rosids</taxon>
        <taxon>malvids</taxon>
        <taxon>Sapindales</taxon>
        <taxon>Rutaceae</taxon>
        <taxon>Aurantioideae</taxon>
        <taxon>Citrus</taxon>
    </lineage>
</organism>
<evidence type="ECO:0000313" key="4">
    <source>
        <dbReference type="Proteomes" id="UP000027120"/>
    </source>
</evidence>
<dbReference type="InterPro" id="IPR050314">
    <property type="entry name" value="Glycosyl_Hydrlase_18"/>
</dbReference>
<dbReference type="GO" id="GO:0008061">
    <property type="term" value="F:chitin binding"/>
    <property type="evidence" value="ECO:0007669"/>
    <property type="project" value="InterPro"/>
</dbReference>
<gene>
    <name evidence="3" type="ORF">CISIN_1g041898mg</name>
</gene>
<feature type="domain" description="GH18" evidence="2">
    <location>
        <begin position="28"/>
        <end position="343"/>
    </location>
</feature>
<dbReference type="PROSITE" id="PS51910">
    <property type="entry name" value="GH18_2"/>
    <property type="match status" value="1"/>
</dbReference>
<proteinExistence type="predicted"/>
<dbReference type="PANTHER" id="PTHR11177:SF369">
    <property type="entry name" value="CLASS V CHITINASE-LIKE"/>
    <property type="match status" value="1"/>
</dbReference>
<dbReference type="InterPro" id="IPR011583">
    <property type="entry name" value="Chitinase_II/V-like_cat"/>
</dbReference>
<dbReference type="InterPro" id="IPR029070">
    <property type="entry name" value="Chitinase_insertion_sf"/>
</dbReference>
<reference evidence="3 4" key="1">
    <citation type="submission" date="2014-04" db="EMBL/GenBank/DDBJ databases">
        <authorList>
            <consortium name="International Citrus Genome Consortium"/>
            <person name="Gmitter F."/>
            <person name="Chen C."/>
            <person name="Farmerie W."/>
            <person name="Harkins T."/>
            <person name="Desany B."/>
            <person name="Mohiuddin M."/>
            <person name="Kodira C."/>
            <person name="Borodovsky M."/>
            <person name="Lomsadze A."/>
            <person name="Burns P."/>
            <person name="Jenkins J."/>
            <person name="Prochnik S."/>
            <person name="Shu S."/>
            <person name="Chapman J."/>
            <person name="Pitluck S."/>
            <person name="Schmutz J."/>
            <person name="Rokhsar D."/>
        </authorList>
    </citation>
    <scope>NUCLEOTIDE SEQUENCE</scope>
</reference>
<dbReference type="SMART" id="SM00636">
    <property type="entry name" value="Glyco_18"/>
    <property type="match status" value="1"/>
</dbReference>
<dbReference type="InterPro" id="IPR001223">
    <property type="entry name" value="Glyco_hydro18_cat"/>
</dbReference>
<evidence type="ECO:0000259" key="2">
    <source>
        <dbReference type="PROSITE" id="PS51910"/>
    </source>
</evidence>
<name>A0A067DCJ6_CITSI</name>
<dbReference type="PANTHER" id="PTHR11177">
    <property type="entry name" value="CHITINASE"/>
    <property type="match status" value="1"/>
</dbReference>
<dbReference type="InterPro" id="IPR017853">
    <property type="entry name" value="GH"/>
</dbReference>
<keyword evidence="1" id="KW-0732">Signal</keyword>
<evidence type="ECO:0000313" key="3">
    <source>
        <dbReference type="EMBL" id="KDO36727.1"/>
    </source>
</evidence>
<feature type="signal peptide" evidence="1">
    <location>
        <begin position="1"/>
        <end position="17"/>
    </location>
</feature>
<evidence type="ECO:0000256" key="1">
    <source>
        <dbReference type="SAM" id="SignalP"/>
    </source>
</evidence>
<feature type="chain" id="PRO_5001639416" description="GH18 domain-containing protein" evidence="1">
    <location>
        <begin position="18"/>
        <end position="355"/>
    </location>
</feature>
<dbReference type="GO" id="GO:0006032">
    <property type="term" value="P:chitin catabolic process"/>
    <property type="evidence" value="ECO:0000318"/>
    <property type="project" value="GO_Central"/>
</dbReference>
<sequence length="355" mass="39972">MAYKIVTLFLLLTLSLPLNLQCTRSPNWIRGGYWHAHSELPIAEIHSALFSHLMCAFAFINSSTYNIFINSTSEQFFVIFTNTVKHRNPSVVTLLSIWGGAIFSSMINQSSNRKSFIKSSVEMARFNGFHGLDLHGVLPDKGTNITKLGTLFDEWRAESQLLLVMTSHHLPALESVSYPLDSMQRNLDWIHVLNFDYYLPTRDNFTGAHSALYSSSRWFNTNDTVLGLPYHGYAWTLVNPDENPVGSPATGPAITIDGSVGFKFIKGFIRDYGYGAASVYNHSYVMNFFSAKTTWVNFDGVETIRSKVSFAKEKGLLGYHAFQLSNDDKWELYSAEKQPADVGNYREIRSSGHAV</sequence>
<dbReference type="EMBL" id="KK793339">
    <property type="protein sequence ID" value="KDO36727.1"/>
    <property type="molecule type" value="Genomic_DNA"/>
</dbReference>
<dbReference type="GO" id="GO:0005576">
    <property type="term" value="C:extracellular region"/>
    <property type="evidence" value="ECO:0000318"/>
    <property type="project" value="GO_Central"/>
</dbReference>
<dbReference type="SMR" id="A0A067DCJ6"/>
<dbReference type="Gene3D" id="3.10.50.10">
    <property type="match status" value="1"/>
</dbReference>
<keyword evidence="4" id="KW-1185">Reference proteome</keyword>
<dbReference type="STRING" id="2711.A0A067DCJ6"/>
<accession>A0A067DCJ6</accession>
<protein>
    <recommendedName>
        <fullName evidence="2">GH18 domain-containing protein</fullName>
    </recommendedName>
</protein>
<dbReference type="Pfam" id="PF00704">
    <property type="entry name" value="Glyco_hydro_18"/>
    <property type="match status" value="1"/>
</dbReference>
<dbReference type="Proteomes" id="UP000027120">
    <property type="component" value="Unassembled WGS sequence"/>
</dbReference>
<dbReference type="AlphaFoldDB" id="A0A067DCJ6"/>
<dbReference type="GO" id="GO:0005975">
    <property type="term" value="P:carbohydrate metabolic process"/>
    <property type="evidence" value="ECO:0007669"/>
    <property type="project" value="InterPro"/>
</dbReference>
<dbReference type="Gene3D" id="3.20.20.80">
    <property type="entry name" value="Glycosidases"/>
    <property type="match status" value="1"/>
</dbReference>
<dbReference type="GO" id="GO:0004568">
    <property type="term" value="F:chitinase activity"/>
    <property type="evidence" value="ECO:0000318"/>
    <property type="project" value="GO_Central"/>
</dbReference>
<dbReference type="SUPFAM" id="SSF51445">
    <property type="entry name" value="(Trans)glycosidases"/>
    <property type="match status" value="1"/>
</dbReference>